<feature type="compositionally biased region" description="Polar residues" evidence="1">
    <location>
        <begin position="1"/>
        <end position="13"/>
    </location>
</feature>
<protein>
    <submittedName>
        <fullName evidence="2">Uncharacterized protein</fullName>
    </submittedName>
</protein>
<sequence length="84" mass="8679">MATESSVASQSGLTPHPFPSSSSCSSDSSCAPSLPFRPPSLLSYQAPSAFAACPVRGDAGDTLRDSGGAYQLINDETVRLDLSR</sequence>
<dbReference type="AlphaFoldDB" id="A0A059D4E4"/>
<dbReference type="Gramene" id="KCW85354">
    <property type="protein sequence ID" value="KCW85354"/>
    <property type="gene ID" value="EUGRSUZ_B02184"/>
</dbReference>
<reference evidence="2" key="1">
    <citation type="submission" date="2013-07" db="EMBL/GenBank/DDBJ databases">
        <title>The genome of Eucalyptus grandis.</title>
        <authorList>
            <person name="Schmutz J."/>
            <person name="Hayes R."/>
            <person name="Myburg A."/>
            <person name="Tuskan G."/>
            <person name="Grattapaglia D."/>
            <person name="Rokhsar D.S."/>
        </authorList>
    </citation>
    <scope>NUCLEOTIDE SEQUENCE</scope>
    <source>
        <tissue evidence="2">Leaf extractions</tissue>
    </source>
</reference>
<name>A0A059D4E4_EUCGR</name>
<gene>
    <name evidence="2" type="ORF">EUGRSUZ_B02184</name>
</gene>
<feature type="region of interest" description="Disordered" evidence="1">
    <location>
        <begin position="1"/>
        <end position="32"/>
    </location>
</feature>
<accession>A0A059D4E4</accession>
<evidence type="ECO:0000313" key="2">
    <source>
        <dbReference type="EMBL" id="KCW85354.1"/>
    </source>
</evidence>
<dbReference type="InParanoid" id="A0A059D4E4"/>
<proteinExistence type="predicted"/>
<evidence type="ECO:0000256" key="1">
    <source>
        <dbReference type="SAM" id="MobiDB-lite"/>
    </source>
</evidence>
<dbReference type="EMBL" id="KK198754">
    <property type="protein sequence ID" value="KCW85354.1"/>
    <property type="molecule type" value="Genomic_DNA"/>
</dbReference>
<feature type="compositionally biased region" description="Low complexity" evidence="1">
    <location>
        <begin position="19"/>
        <end position="32"/>
    </location>
</feature>
<organism evidence="2">
    <name type="scientific">Eucalyptus grandis</name>
    <name type="common">Flooded gum</name>
    <dbReference type="NCBI Taxonomy" id="71139"/>
    <lineage>
        <taxon>Eukaryota</taxon>
        <taxon>Viridiplantae</taxon>
        <taxon>Streptophyta</taxon>
        <taxon>Embryophyta</taxon>
        <taxon>Tracheophyta</taxon>
        <taxon>Spermatophyta</taxon>
        <taxon>Magnoliopsida</taxon>
        <taxon>eudicotyledons</taxon>
        <taxon>Gunneridae</taxon>
        <taxon>Pentapetalae</taxon>
        <taxon>rosids</taxon>
        <taxon>malvids</taxon>
        <taxon>Myrtales</taxon>
        <taxon>Myrtaceae</taxon>
        <taxon>Myrtoideae</taxon>
        <taxon>Eucalypteae</taxon>
        <taxon>Eucalyptus</taxon>
    </lineage>
</organism>